<feature type="transmembrane region" description="Helical" evidence="1">
    <location>
        <begin position="199"/>
        <end position="219"/>
    </location>
</feature>
<dbReference type="PANTHER" id="PTHR36833:SF2">
    <property type="entry name" value="SLR0610 PROTEIN"/>
    <property type="match status" value="1"/>
</dbReference>
<name>A0A3B0V4N0_9ZZZZ</name>
<reference evidence="2" key="1">
    <citation type="submission" date="2018-06" db="EMBL/GenBank/DDBJ databases">
        <authorList>
            <person name="Zhirakovskaya E."/>
        </authorList>
    </citation>
    <scope>NUCLEOTIDE SEQUENCE</scope>
</reference>
<evidence type="ECO:0000313" key="2">
    <source>
        <dbReference type="EMBL" id="VAW37921.1"/>
    </source>
</evidence>
<feature type="transmembrane region" description="Helical" evidence="1">
    <location>
        <begin position="140"/>
        <end position="163"/>
    </location>
</feature>
<dbReference type="Pfam" id="PF06182">
    <property type="entry name" value="ABC2_membrane_6"/>
    <property type="match status" value="1"/>
</dbReference>
<keyword evidence="1" id="KW-0812">Transmembrane</keyword>
<keyword evidence="1" id="KW-1133">Transmembrane helix</keyword>
<feature type="transmembrane region" description="Helical" evidence="1">
    <location>
        <begin position="25"/>
        <end position="49"/>
    </location>
</feature>
<dbReference type="AlphaFoldDB" id="A0A3B0V4N0"/>
<dbReference type="PANTHER" id="PTHR36833">
    <property type="entry name" value="SLR0610 PROTEIN-RELATED"/>
    <property type="match status" value="1"/>
</dbReference>
<sequence length="261" mass="29699">MGYLRLLWIYLRVGFMNEVQYRVNFFVQLGQSAIALATGLIVLSLVFSYTDSLNDWSRPELLIVMGVHIMIGGFVQMLIQPNMVRLMDDIGRGTLDYMLTKPENAQLLVSVRELRFWQLVDVITGMVVIGWGINELQVGITLWATAVFIITLILGLFILYSFWLMLASLAFWFIRLYEIVQIFQTMYQAGRWPVGIYPSWLRMILTFLVPVAFAVTVPAEAFTARLSLGTFGLSVGLTAVLFLLSSRIWRWGLRNYSGASA</sequence>
<evidence type="ECO:0000256" key="1">
    <source>
        <dbReference type="SAM" id="Phobius"/>
    </source>
</evidence>
<proteinExistence type="predicted"/>
<keyword evidence="1" id="KW-0472">Membrane</keyword>
<dbReference type="EMBL" id="UOEU01000687">
    <property type="protein sequence ID" value="VAW37921.1"/>
    <property type="molecule type" value="Genomic_DNA"/>
</dbReference>
<accession>A0A3B0V4N0</accession>
<protein>
    <submittedName>
        <fullName evidence="2">Efflux ABC transporter, permease protein</fullName>
    </submittedName>
</protein>
<feature type="transmembrane region" description="Helical" evidence="1">
    <location>
        <begin position="225"/>
        <end position="244"/>
    </location>
</feature>
<feature type="transmembrane region" description="Helical" evidence="1">
    <location>
        <begin position="116"/>
        <end position="133"/>
    </location>
</feature>
<dbReference type="InterPro" id="IPR010390">
    <property type="entry name" value="ABC-2_transporter-like"/>
</dbReference>
<gene>
    <name evidence="2" type="ORF">MNBD_CHLOROFLEXI01-5225</name>
</gene>
<organism evidence="2">
    <name type="scientific">hydrothermal vent metagenome</name>
    <dbReference type="NCBI Taxonomy" id="652676"/>
    <lineage>
        <taxon>unclassified sequences</taxon>
        <taxon>metagenomes</taxon>
        <taxon>ecological metagenomes</taxon>
    </lineage>
</organism>
<feature type="transmembrane region" description="Helical" evidence="1">
    <location>
        <begin position="61"/>
        <end position="79"/>
    </location>
</feature>